<evidence type="ECO:0000313" key="3">
    <source>
        <dbReference type="Proteomes" id="UP000784294"/>
    </source>
</evidence>
<proteinExistence type="predicted"/>
<reference evidence="2" key="1">
    <citation type="submission" date="2018-11" db="EMBL/GenBank/DDBJ databases">
        <authorList>
            <consortium name="Pathogen Informatics"/>
        </authorList>
    </citation>
    <scope>NUCLEOTIDE SEQUENCE</scope>
</reference>
<dbReference type="AlphaFoldDB" id="A0A448WXS6"/>
<feature type="region of interest" description="Disordered" evidence="1">
    <location>
        <begin position="29"/>
        <end position="130"/>
    </location>
</feature>
<gene>
    <name evidence="2" type="ORF">PXEA_LOCUS16273</name>
</gene>
<sequence>MDKSRKSLPGFAISPTDDEHCQEAGFFVDSQPMGSTLSGTFGGRQLGKTCRQPVSSPPTLRSQKQRHRGEEEQLSLSGSPNGGGASSHQLDDRTDGRTRQNARTVPMRNGEKRGSAGSGTGASGGGALATTEAAVYAGWSRRSML</sequence>
<feature type="compositionally biased region" description="Gly residues" evidence="1">
    <location>
        <begin position="116"/>
        <end position="127"/>
    </location>
</feature>
<feature type="compositionally biased region" description="Basic and acidic residues" evidence="1">
    <location>
        <begin position="89"/>
        <end position="98"/>
    </location>
</feature>
<name>A0A448WXS6_9PLAT</name>
<keyword evidence="3" id="KW-1185">Reference proteome</keyword>
<dbReference type="Proteomes" id="UP000784294">
    <property type="component" value="Unassembled WGS sequence"/>
</dbReference>
<feature type="compositionally biased region" description="Polar residues" evidence="1">
    <location>
        <begin position="52"/>
        <end position="62"/>
    </location>
</feature>
<evidence type="ECO:0000256" key="1">
    <source>
        <dbReference type="SAM" id="MobiDB-lite"/>
    </source>
</evidence>
<protein>
    <submittedName>
        <fullName evidence="2">Uncharacterized protein</fullName>
    </submittedName>
</protein>
<dbReference type="EMBL" id="CAAALY010058634">
    <property type="protein sequence ID" value="VEL22833.1"/>
    <property type="molecule type" value="Genomic_DNA"/>
</dbReference>
<evidence type="ECO:0000313" key="2">
    <source>
        <dbReference type="EMBL" id="VEL22833.1"/>
    </source>
</evidence>
<accession>A0A448WXS6</accession>
<comment type="caution">
    <text evidence="2">The sequence shown here is derived from an EMBL/GenBank/DDBJ whole genome shotgun (WGS) entry which is preliminary data.</text>
</comment>
<organism evidence="2 3">
    <name type="scientific">Protopolystoma xenopodis</name>
    <dbReference type="NCBI Taxonomy" id="117903"/>
    <lineage>
        <taxon>Eukaryota</taxon>
        <taxon>Metazoa</taxon>
        <taxon>Spiralia</taxon>
        <taxon>Lophotrochozoa</taxon>
        <taxon>Platyhelminthes</taxon>
        <taxon>Monogenea</taxon>
        <taxon>Polyopisthocotylea</taxon>
        <taxon>Polystomatidea</taxon>
        <taxon>Polystomatidae</taxon>
        <taxon>Protopolystoma</taxon>
    </lineage>
</organism>